<evidence type="ECO:0000313" key="1">
    <source>
        <dbReference type="EMBL" id="GIH25949.1"/>
    </source>
</evidence>
<name>A0A919QB75_9ACTN</name>
<dbReference type="RefSeq" id="WP_204042644.1">
    <property type="nucleotide sequence ID" value="NZ_BOOA01000034.1"/>
</dbReference>
<reference evidence="1" key="1">
    <citation type="submission" date="2021-01" db="EMBL/GenBank/DDBJ databases">
        <title>Whole genome shotgun sequence of Acrocarpospora phusangensis NBRC 108782.</title>
        <authorList>
            <person name="Komaki H."/>
            <person name="Tamura T."/>
        </authorList>
    </citation>
    <scope>NUCLEOTIDE SEQUENCE</scope>
    <source>
        <strain evidence="1">NBRC 108782</strain>
    </source>
</reference>
<comment type="caution">
    <text evidence="1">The sequence shown here is derived from an EMBL/GenBank/DDBJ whole genome shotgun (WGS) entry which is preliminary data.</text>
</comment>
<dbReference type="EMBL" id="BOOA01000034">
    <property type="protein sequence ID" value="GIH25949.1"/>
    <property type="molecule type" value="Genomic_DNA"/>
</dbReference>
<dbReference type="AlphaFoldDB" id="A0A919QB75"/>
<evidence type="ECO:0008006" key="3">
    <source>
        <dbReference type="Google" id="ProtNLM"/>
    </source>
</evidence>
<accession>A0A919QB75</accession>
<dbReference type="Proteomes" id="UP000640052">
    <property type="component" value="Unassembled WGS sequence"/>
</dbReference>
<dbReference type="InterPro" id="IPR011024">
    <property type="entry name" value="G_crystallin-like"/>
</dbReference>
<dbReference type="Gene3D" id="2.60.20.10">
    <property type="entry name" value="Crystallins"/>
    <property type="match status" value="1"/>
</dbReference>
<keyword evidence="2" id="KW-1185">Reference proteome</keyword>
<organism evidence="1 2">
    <name type="scientific">Acrocarpospora phusangensis</name>
    <dbReference type="NCBI Taxonomy" id="1070424"/>
    <lineage>
        <taxon>Bacteria</taxon>
        <taxon>Bacillati</taxon>
        <taxon>Actinomycetota</taxon>
        <taxon>Actinomycetes</taxon>
        <taxon>Streptosporangiales</taxon>
        <taxon>Streptosporangiaceae</taxon>
        <taxon>Acrocarpospora</taxon>
    </lineage>
</organism>
<evidence type="ECO:0000313" key="2">
    <source>
        <dbReference type="Proteomes" id="UP000640052"/>
    </source>
</evidence>
<dbReference type="SUPFAM" id="SSF49695">
    <property type="entry name" value="gamma-Crystallin-like"/>
    <property type="match status" value="1"/>
</dbReference>
<protein>
    <recommendedName>
        <fullName evidence="3">Beta/gamma crystallin 'Greek key' domain-containing protein</fullName>
    </recommendedName>
</protein>
<proteinExistence type="predicted"/>
<sequence length="86" mass="9764">MPGQNYLYYDSTPNLGGPGDEASSVFNDTEDAWVLYDDSGYRDRRYCIRSGQYIGDLHHPAWKFGDKISSVLRLNTRSCAGYPTFN</sequence>
<gene>
    <name evidence="1" type="ORF">Aph01nite_42590</name>
</gene>